<dbReference type="EMBL" id="CAJVPJ010003092">
    <property type="protein sequence ID" value="CAG8634727.1"/>
    <property type="molecule type" value="Genomic_DNA"/>
</dbReference>
<gene>
    <name evidence="2" type="ORF">POCULU_LOCUS9091</name>
</gene>
<name>A0A9N9DDX9_9GLOM</name>
<reference evidence="2" key="1">
    <citation type="submission" date="2021-06" db="EMBL/GenBank/DDBJ databases">
        <authorList>
            <person name="Kallberg Y."/>
            <person name="Tangrot J."/>
            <person name="Rosling A."/>
        </authorList>
    </citation>
    <scope>NUCLEOTIDE SEQUENCE</scope>
    <source>
        <strain evidence="2">IA702</strain>
    </source>
</reference>
<organism evidence="2 3">
    <name type="scientific">Paraglomus occultum</name>
    <dbReference type="NCBI Taxonomy" id="144539"/>
    <lineage>
        <taxon>Eukaryota</taxon>
        <taxon>Fungi</taxon>
        <taxon>Fungi incertae sedis</taxon>
        <taxon>Mucoromycota</taxon>
        <taxon>Glomeromycotina</taxon>
        <taxon>Glomeromycetes</taxon>
        <taxon>Paraglomerales</taxon>
        <taxon>Paraglomeraceae</taxon>
        <taxon>Paraglomus</taxon>
    </lineage>
</organism>
<keyword evidence="3" id="KW-1185">Reference proteome</keyword>
<sequence length="136" mass="16581">LSALQTSLEKDIKEQEKFFEELEKLESNYQEILGIIDNYTKLVVYRETQKAFEDFKREVEKLKRKLEFAEGEKEFDAERGKEDNKMKEYCKNNWEEYCKISRRVEERIDDLLKSMEEKEKQQYEAKIEIFPESKLD</sequence>
<proteinExistence type="predicted"/>
<feature type="non-terminal residue" evidence="2">
    <location>
        <position position="1"/>
    </location>
</feature>
<dbReference type="AlphaFoldDB" id="A0A9N9DDX9"/>
<evidence type="ECO:0000256" key="1">
    <source>
        <dbReference type="SAM" id="Coils"/>
    </source>
</evidence>
<evidence type="ECO:0000313" key="3">
    <source>
        <dbReference type="Proteomes" id="UP000789572"/>
    </source>
</evidence>
<comment type="caution">
    <text evidence="2">The sequence shown here is derived from an EMBL/GenBank/DDBJ whole genome shotgun (WGS) entry which is preliminary data.</text>
</comment>
<protein>
    <submittedName>
        <fullName evidence="2">2276_t:CDS:1</fullName>
    </submittedName>
</protein>
<accession>A0A9N9DDX9</accession>
<feature type="coiled-coil region" evidence="1">
    <location>
        <begin position="8"/>
        <end position="121"/>
    </location>
</feature>
<keyword evidence="1" id="KW-0175">Coiled coil</keyword>
<dbReference type="Proteomes" id="UP000789572">
    <property type="component" value="Unassembled WGS sequence"/>
</dbReference>
<evidence type="ECO:0000313" key="2">
    <source>
        <dbReference type="EMBL" id="CAG8634727.1"/>
    </source>
</evidence>